<dbReference type="Gene3D" id="3.30.1460.30">
    <property type="entry name" value="YgaC/TfoX-N like chaperone"/>
    <property type="match status" value="1"/>
</dbReference>
<evidence type="ECO:0000313" key="3">
    <source>
        <dbReference type="Proteomes" id="UP000198703"/>
    </source>
</evidence>
<dbReference type="SUPFAM" id="SSF159894">
    <property type="entry name" value="YgaC/TfoX-N like"/>
    <property type="match status" value="1"/>
</dbReference>
<proteinExistence type="predicted"/>
<dbReference type="RefSeq" id="WP_245730942.1">
    <property type="nucleotide sequence ID" value="NZ_FNQM01000003.1"/>
</dbReference>
<dbReference type="AlphaFoldDB" id="A0A1H3YKG7"/>
<reference evidence="2 3" key="1">
    <citation type="submission" date="2016-10" db="EMBL/GenBank/DDBJ databases">
        <authorList>
            <person name="de Groot N.N."/>
        </authorList>
    </citation>
    <scope>NUCLEOTIDE SEQUENCE [LARGE SCALE GENOMIC DNA]</scope>
    <source>
        <strain evidence="2 3">DSM 15345</strain>
    </source>
</reference>
<sequence>MSEDVALALDLFGPLGAVRTRRMFGALGVYRDDAMFALIHRGVVHVRAREALARRFEAAGAKPFTYERDGRTVALGYWSLPESALDDPDEALDWAREALAQAR</sequence>
<keyword evidence="3" id="KW-1185">Reference proteome</keyword>
<accession>A0A1H3YKG7</accession>
<dbReference type="InterPro" id="IPR007076">
    <property type="entry name" value="TfoX_N"/>
</dbReference>
<organism evidence="2 3">
    <name type="scientific">Rubrimonas cliftonensis</name>
    <dbReference type="NCBI Taxonomy" id="89524"/>
    <lineage>
        <taxon>Bacteria</taxon>
        <taxon>Pseudomonadati</taxon>
        <taxon>Pseudomonadota</taxon>
        <taxon>Alphaproteobacteria</taxon>
        <taxon>Rhodobacterales</taxon>
        <taxon>Paracoccaceae</taxon>
        <taxon>Rubrimonas</taxon>
    </lineage>
</organism>
<evidence type="ECO:0000259" key="1">
    <source>
        <dbReference type="Pfam" id="PF04993"/>
    </source>
</evidence>
<evidence type="ECO:0000313" key="2">
    <source>
        <dbReference type="EMBL" id="SEA11524.1"/>
    </source>
</evidence>
<dbReference type="PANTHER" id="PTHR36121:SF1">
    <property type="entry name" value="PROTEIN SXY"/>
    <property type="match status" value="1"/>
</dbReference>
<dbReference type="EMBL" id="FNQM01000003">
    <property type="protein sequence ID" value="SEA11524.1"/>
    <property type="molecule type" value="Genomic_DNA"/>
</dbReference>
<gene>
    <name evidence="2" type="ORF">SAMN05444370_103121</name>
</gene>
<dbReference type="STRING" id="89524.SAMN05444370_103121"/>
<dbReference type="Pfam" id="PF04993">
    <property type="entry name" value="TfoX_N"/>
    <property type="match status" value="1"/>
</dbReference>
<name>A0A1H3YKG7_9RHOB</name>
<dbReference type="InterPro" id="IPR047525">
    <property type="entry name" value="TfoX-like"/>
</dbReference>
<dbReference type="Proteomes" id="UP000198703">
    <property type="component" value="Unassembled WGS sequence"/>
</dbReference>
<dbReference type="PANTHER" id="PTHR36121">
    <property type="entry name" value="PROTEIN SXY"/>
    <property type="match status" value="1"/>
</dbReference>
<feature type="domain" description="TfoX N-terminal" evidence="1">
    <location>
        <begin position="10"/>
        <end position="102"/>
    </location>
</feature>
<protein>
    <submittedName>
        <fullName evidence="2">DNA transformation protein</fullName>
    </submittedName>
</protein>